<feature type="signal peptide" evidence="3">
    <location>
        <begin position="1"/>
        <end position="29"/>
    </location>
</feature>
<evidence type="ECO:0008006" key="6">
    <source>
        <dbReference type="Google" id="ProtNLM"/>
    </source>
</evidence>
<dbReference type="EMBL" id="JBCLYO010000016">
    <property type="protein sequence ID" value="KAL0081943.1"/>
    <property type="molecule type" value="Genomic_DNA"/>
</dbReference>
<keyword evidence="3" id="KW-0732">Signal</keyword>
<sequence>MQHELRSYGRSIPSILFLLLVMMSRLAVAQPILQTTKASYDGKSSLTITQKVQESAGIQPGLYLGDKWFSEAMDQPPHHSVPSLPYEYPQKSFISFVLHKATSPSLQKRSIGPPFSSASHNTPAFNVIHVIAGVLGGLGATLVGVTMFLMCRKKRKKRDNSLDIESKPVTPAPSIPSNNLKGTSSSSSASTCPTDRFDQFAIDFCYEERQQASTHNSISSCTTLPAEIDLSDDPVSPSMQQHRLQYLILQQQLKSQAASSSRPNATKPPPPYHP</sequence>
<evidence type="ECO:0000256" key="1">
    <source>
        <dbReference type="SAM" id="MobiDB-lite"/>
    </source>
</evidence>
<name>A0ABR3AUD0_PHYBL</name>
<keyword evidence="2" id="KW-1133">Transmembrane helix</keyword>
<evidence type="ECO:0000313" key="4">
    <source>
        <dbReference type="EMBL" id="KAL0081943.1"/>
    </source>
</evidence>
<keyword evidence="5" id="KW-1185">Reference proteome</keyword>
<feature type="transmembrane region" description="Helical" evidence="2">
    <location>
        <begin position="127"/>
        <end position="151"/>
    </location>
</feature>
<protein>
    <recommendedName>
        <fullName evidence="6">Mid2 domain-containing protein</fullName>
    </recommendedName>
</protein>
<gene>
    <name evidence="4" type="ORF">J3Q64DRAFT_1850637</name>
</gene>
<dbReference type="Proteomes" id="UP001448207">
    <property type="component" value="Unassembled WGS sequence"/>
</dbReference>
<feature type="compositionally biased region" description="Low complexity" evidence="1">
    <location>
        <begin position="252"/>
        <end position="261"/>
    </location>
</feature>
<evidence type="ECO:0000256" key="2">
    <source>
        <dbReference type="SAM" id="Phobius"/>
    </source>
</evidence>
<organism evidence="4 5">
    <name type="scientific">Phycomyces blakesleeanus</name>
    <dbReference type="NCBI Taxonomy" id="4837"/>
    <lineage>
        <taxon>Eukaryota</taxon>
        <taxon>Fungi</taxon>
        <taxon>Fungi incertae sedis</taxon>
        <taxon>Mucoromycota</taxon>
        <taxon>Mucoromycotina</taxon>
        <taxon>Mucoromycetes</taxon>
        <taxon>Mucorales</taxon>
        <taxon>Phycomycetaceae</taxon>
        <taxon>Phycomyces</taxon>
    </lineage>
</organism>
<reference evidence="4 5" key="1">
    <citation type="submission" date="2024-04" db="EMBL/GenBank/DDBJ databases">
        <title>Symmetric and asymmetric DNA N6-adenine methylation regulates different biological responses in Mucorales.</title>
        <authorList>
            <consortium name="Lawrence Berkeley National Laboratory"/>
            <person name="Lax C."/>
            <person name="Mondo S.J."/>
            <person name="Osorio-Concepcion M."/>
            <person name="Muszewska A."/>
            <person name="Corrochano-Luque M."/>
            <person name="Gutierrez G."/>
            <person name="Riley R."/>
            <person name="Lipzen A."/>
            <person name="Guo J."/>
            <person name="Hundley H."/>
            <person name="Amirebrahimi M."/>
            <person name="Ng V."/>
            <person name="Lorenzo-Gutierrez D."/>
            <person name="Binder U."/>
            <person name="Yang J."/>
            <person name="Song Y."/>
            <person name="Canovas D."/>
            <person name="Navarro E."/>
            <person name="Freitag M."/>
            <person name="Gabaldon T."/>
            <person name="Grigoriev I.V."/>
            <person name="Corrochano L.M."/>
            <person name="Nicolas F.E."/>
            <person name="Garre V."/>
        </authorList>
    </citation>
    <scope>NUCLEOTIDE SEQUENCE [LARGE SCALE GENOMIC DNA]</scope>
    <source>
        <strain evidence="4 5">L51</strain>
    </source>
</reference>
<feature type="chain" id="PRO_5046185469" description="Mid2 domain-containing protein" evidence="3">
    <location>
        <begin position="30"/>
        <end position="274"/>
    </location>
</feature>
<accession>A0ABR3AUD0</accession>
<proteinExistence type="predicted"/>
<comment type="caution">
    <text evidence="4">The sequence shown here is derived from an EMBL/GenBank/DDBJ whole genome shotgun (WGS) entry which is preliminary data.</text>
</comment>
<feature type="region of interest" description="Disordered" evidence="1">
    <location>
        <begin position="252"/>
        <end position="274"/>
    </location>
</feature>
<evidence type="ECO:0000313" key="5">
    <source>
        <dbReference type="Proteomes" id="UP001448207"/>
    </source>
</evidence>
<keyword evidence="2" id="KW-0472">Membrane</keyword>
<evidence type="ECO:0000256" key="3">
    <source>
        <dbReference type="SAM" id="SignalP"/>
    </source>
</evidence>
<feature type="region of interest" description="Disordered" evidence="1">
    <location>
        <begin position="159"/>
        <end position="191"/>
    </location>
</feature>
<keyword evidence="2" id="KW-0812">Transmembrane</keyword>